<proteinExistence type="predicted"/>
<dbReference type="Proteomes" id="UP000095280">
    <property type="component" value="Unplaced"/>
</dbReference>
<evidence type="ECO:0000313" key="2">
    <source>
        <dbReference type="Proteomes" id="UP000095280"/>
    </source>
</evidence>
<dbReference type="AlphaFoldDB" id="A0A1I8GVW9"/>
<keyword evidence="2" id="KW-1185">Reference proteome</keyword>
<evidence type="ECO:0000313" key="4">
    <source>
        <dbReference type="WBParaSite" id="maker-uti_cns_0003181-snap-gene-0.5-mRNA-1"/>
    </source>
</evidence>
<protein>
    <submittedName>
        <fullName evidence="3 4">Uncharacterized protein</fullName>
    </submittedName>
</protein>
<feature type="region of interest" description="Disordered" evidence="1">
    <location>
        <begin position="1"/>
        <end position="35"/>
    </location>
</feature>
<sequence length="35" mass="3888">MRQSGSAVRRRPVSGPGHRTAALQYSQLSRRRGAH</sequence>
<organism evidence="2 4">
    <name type="scientific">Macrostomum lignano</name>
    <dbReference type="NCBI Taxonomy" id="282301"/>
    <lineage>
        <taxon>Eukaryota</taxon>
        <taxon>Metazoa</taxon>
        <taxon>Spiralia</taxon>
        <taxon>Lophotrochozoa</taxon>
        <taxon>Platyhelminthes</taxon>
        <taxon>Rhabditophora</taxon>
        <taxon>Macrostomorpha</taxon>
        <taxon>Macrostomida</taxon>
        <taxon>Macrostomidae</taxon>
        <taxon>Macrostomum</taxon>
    </lineage>
</organism>
<name>A0A1I8GVW9_9PLAT</name>
<evidence type="ECO:0000313" key="3">
    <source>
        <dbReference type="WBParaSite" id="maker-uti_cns_0001396-snap-gene-0.14-mRNA-1"/>
    </source>
</evidence>
<dbReference type="WBParaSite" id="maker-uti_cns_0001396-snap-gene-0.14-mRNA-1">
    <property type="protein sequence ID" value="maker-uti_cns_0001396-snap-gene-0.14-mRNA-1"/>
    <property type="gene ID" value="maker-uti_cns_0001396-snap-gene-0.14"/>
</dbReference>
<accession>A0A1I8GVW9</accession>
<reference evidence="3 4" key="1">
    <citation type="submission" date="2016-11" db="UniProtKB">
        <authorList>
            <consortium name="WormBaseParasite"/>
        </authorList>
    </citation>
    <scope>IDENTIFICATION</scope>
</reference>
<evidence type="ECO:0000256" key="1">
    <source>
        <dbReference type="SAM" id="MobiDB-lite"/>
    </source>
</evidence>
<dbReference type="WBParaSite" id="maker-uti_cns_0003181-snap-gene-0.5-mRNA-1">
    <property type="protein sequence ID" value="maker-uti_cns_0003181-snap-gene-0.5-mRNA-1"/>
    <property type="gene ID" value="maker-uti_cns_0003181-snap-gene-0.5"/>
</dbReference>